<dbReference type="EMBL" id="NBWU01000007">
    <property type="protein sequence ID" value="PCE62997.1"/>
    <property type="molecule type" value="Genomic_DNA"/>
</dbReference>
<keyword evidence="8" id="KW-0406">Ion transport</keyword>
<name>A0A2A4G2U2_9FLAO</name>
<feature type="transmembrane region" description="Helical" evidence="8">
    <location>
        <begin position="294"/>
        <end position="314"/>
    </location>
</feature>
<dbReference type="GO" id="GO:0005886">
    <property type="term" value="C:plasma membrane"/>
    <property type="evidence" value="ECO:0007669"/>
    <property type="project" value="UniProtKB-SubCell"/>
</dbReference>
<dbReference type="InterPro" id="IPR004488">
    <property type="entry name" value="Mg/Co-transport_prot_CorA"/>
</dbReference>
<comment type="function">
    <text evidence="8">Mediates influx of magnesium ions.</text>
</comment>
<dbReference type="RefSeq" id="WP_097441107.1">
    <property type="nucleotide sequence ID" value="NZ_KZ300477.1"/>
</dbReference>
<dbReference type="CDD" id="cd12828">
    <property type="entry name" value="TmCorA-like_1"/>
    <property type="match status" value="1"/>
</dbReference>
<dbReference type="SUPFAM" id="SSF144083">
    <property type="entry name" value="Magnesium transport protein CorA, transmembrane region"/>
    <property type="match status" value="1"/>
</dbReference>
<evidence type="ECO:0000256" key="2">
    <source>
        <dbReference type="ARBA" id="ARBA00009765"/>
    </source>
</evidence>
<proteinExistence type="inferred from homology"/>
<evidence type="ECO:0000256" key="4">
    <source>
        <dbReference type="ARBA" id="ARBA00022475"/>
    </source>
</evidence>
<dbReference type="InterPro" id="IPR045863">
    <property type="entry name" value="CorA_TM1_TM2"/>
</dbReference>
<comment type="subcellular location">
    <subcellularLocation>
        <location evidence="1">Cell membrane</location>
        <topology evidence="1">Multi-pass membrane protein</topology>
    </subcellularLocation>
    <subcellularLocation>
        <location evidence="8">Membrane</location>
        <topology evidence="8">Multi-pass membrane protein</topology>
    </subcellularLocation>
</comment>
<keyword evidence="4 8" id="KW-1003">Cell membrane</keyword>
<dbReference type="Gene3D" id="1.20.58.340">
    <property type="entry name" value="Magnesium transport protein CorA, transmembrane region"/>
    <property type="match status" value="2"/>
</dbReference>
<organism evidence="9 10">
    <name type="scientific">Sediminicola luteus</name>
    <dbReference type="NCBI Taxonomy" id="319238"/>
    <lineage>
        <taxon>Bacteria</taxon>
        <taxon>Pseudomonadati</taxon>
        <taxon>Bacteroidota</taxon>
        <taxon>Flavobacteriia</taxon>
        <taxon>Flavobacteriales</taxon>
        <taxon>Flavobacteriaceae</taxon>
        <taxon>Sediminicola</taxon>
    </lineage>
</organism>
<feature type="transmembrane region" description="Helical" evidence="8">
    <location>
        <begin position="326"/>
        <end position="346"/>
    </location>
</feature>
<comment type="similarity">
    <text evidence="2 8">Belongs to the CorA metal ion transporter (MIT) (TC 1.A.35) family.</text>
</comment>
<dbReference type="FunFam" id="1.20.58.340:FF:000012">
    <property type="entry name" value="Magnesium transport protein CorA"/>
    <property type="match status" value="1"/>
</dbReference>
<sequence length="352" mass="40312">MAKKSIKRALGQVPGTVVYIGDKQKGRPNIDGFEYDRESFKEHGLESVEDVFPMLDTKGVTWINFNGLDHVGTIEGIGTHCKLHPLILEDIANTLQRPKMEEYEGYIFLVVKMPYFDNDGKLRIEHLSIVLGTGFLLTFQESEGDVFEDVRNRIRTGKGRIRSLGADYLLFSLLDAVVDNYFTLLESLGEKVEALEDDLLKGTTMEGSVVRVQELKREILKIRKAVVPMREVVNRMDKDGNPVFSKKTLLYLRGLYDHVTHVAENVEVLREMVWGLMDMYLTTISNRTNDVMKILTIVASIFIPLTFLAGIYGMNFEYIPELGYRYGYFVLIGVMLLIFIGLVVFFKRRNWL</sequence>
<dbReference type="SUPFAM" id="SSF143865">
    <property type="entry name" value="CorA soluble domain-like"/>
    <property type="match status" value="1"/>
</dbReference>
<dbReference type="AlphaFoldDB" id="A0A2A4G2U2"/>
<evidence type="ECO:0000256" key="3">
    <source>
        <dbReference type="ARBA" id="ARBA00022448"/>
    </source>
</evidence>
<dbReference type="GO" id="GO:0050897">
    <property type="term" value="F:cobalt ion binding"/>
    <property type="evidence" value="ECO:0007669"/>
    <property type="project" value="TreeGrafter"/>
</dbReference>
<protein>
    <recommendedName>
        <fullName evidence="8">Magnesium transport protein CorA</fullName>
    </recommendedName>
</protein>
<dbReference type="OrthoDB" id="9803416at2"/>
<dbReference type="Proteomes" id="UP000219559">
    <property type="component" value="Unassembled WGS sequence"/>
</dbReference>
<evidence type="ECO:0000256" key="7">
    <source>
        <dbReference type="ARBA" id="ARBA00023136"/>
    </source>
</evidence>
<keyword evidence="6 8" id="KW-1133">Transmembrane helix</keyword>
<dbReference type="Gene3D" id="3.30.460.20">
    <property type="entry name" value="CorA soluble domain-like"/>
    <property type="match status" value="1"/>
</dbReference>
<dbReference type="PANTHER" id="PTHR46494:SF1">
    <property type="entry name" value="CORA FAMILY METAL ION TRANSPORTER (EUROFUNG)"/>
    <property type="match status" value="1"/>
</dbReference>
<keyword evidence="8" id="KW-0460">Magnesium</keyword>
<evidence type="ECO:0000256" key="6">
    <source>
        <dbReference type="ARBA" id="ARBA00022989"/>
    </source>
</evidence>
<evidence type="ECO:0000256" key="8">
    <source>
        <dbReference type="RuleBase" id="RU362010"/>
    </source>
</evidence>
<dbReference type="GO" id="GO:0015087">
    <property type="term" value="F:cobalt ion transmembrane transporter activity"/>
    <property type="evidence" value="ECO:0007669"/>
    <property type="project" value="UniProtKB-UniRule"/>
</dbReference>
<keyword evidence="5 8" id="KW-0812">Transmembrane</keyword>
<dbReference type="GO" id="GO:0015095">
    <property type="term" value="F:magnesium ion transmembrane transporter activity"/>
    <property type="evidence" value="ECO:0007669"/>
    <property type="project" value="UniProtKB-UniRule"/>
</dbReference>
<comment type="caution">
    <text evidence="9">The sequence shown here is derived from an EMBL/GenBank/DDBJ whole genome shotgun (WGS) entry which is preliminary data.</text>
</comment>
<evidence type="ECO:0000313" key="9">
    <source>
        <dbReference type="EMBL" id="PCE62997.1"/>
    </source>
</evidence>
<dbReference type="InterPro" id="IPR045861">
    <property type="entry name" value="CorA_cytoplasmic_dom"/>
</dbReference>
<reference evidence="9 10" key="1">
    <citation type="submission" date="2017-04" db="EMBL/GenBank/DDBJ databases">
        <title>A new member of the family Flavobacteriaceae isolated from ascidians.</title>
        <authorList>
            <person name="Chen L."/>
        </authorList>
    </citation>
    <scope>NUCLEOTIDE SEQUENCE [LARGE SCALE GENOMIC DNA]</scope>
    <source>
        <strain evidence="9 10">HQA918</strain>
    </source>
</reference>
<dbReference type="Pfam" id="PF01544">
    <property type="entry name" value="CorA"/>
    <property type="match status" value="1"/>
</dbReference>
<evidence type="ECO:0000256" key="5">
    <source>
        <dbReference type="ARBA" id="ARBA00022692"/>
    </source>
</evidence>
<dbReference type="InterPro" id="IPR002523">
    <property type="entry name" value="MgTranspt_CorA/ZnTranspt_ZntB"/>
</dbReference>
<dbReference type="GO" id="GO:0000287">
    <property type="term" value="F:magnesium ion binding"/>
    <property type="evidence" value="ECO:0007669"/>
    <property type="project" value="TreeGrafter"/>
</dbReference>
<evidence type="ECO:0000313" key="10">
    <source>
        <dbReference type="Proteomes" id="UP000219559"/>
    </source>
</evidence>
<keyword evidence="7 8" id="KW-0472">Membrane</keyword>
<keyword evidence="3 8" id="KW-0813">Transport</keyword>
<dbReference type="PANTHER" id="PTHR46494">
    <property type="entry name" value="CORA FAMILY METAL ION TRANSPORTER (EUROFUNG)"/>
    <property type="match status" value="1"/>
</dbReference>
<dbReference type="NCBIfam" id="TIGR00383">
    <property type="entry name" value="corA"/>
    <property type="match status" value="1"/>
</dbReference>
<keyword evidence="10" id="KW-1185">Reference proteome</keyword>
<evidence type="ECO:0000256" key="1">
    <source>
        <dbReference type="ARBA" id="ARBA00004651"/>
    </source>
</evidence>
<gene>
    <name evidence="8" type="primary">corA</name>
    <name evidence="9" type="ORF">B7P33_17120</name>
</gene>
<accession>A0A2A4G2U2</accession>